<evidence type="ECO:0000313" key="1">
    <source>
        <dbReference type="EMBL" id="NVD45292.1"/>
    </source>
</evidence>
<dbReference type="Proteomes" id="UP000561438">
    <property type="component" value="Unassembled WGS sequence"/>
</dbReference>
<dbReference type="SUPFAM" id="SSF109604">
    <property type="entry name" value="HD-domain/PDEase-like"/>
    <property type="match status" value="1"/>
</dbReference>
<evidence type="ECO:0008006" key="3">
    <source>
        <dbReference type="Google" id="ProtNLM"/>
    </source>
</evidence>
<comment type="caution">
    <text evidence="1">The sequence shown here is derived from an EMBL/GenBank/DDBJ whole genome shotgun (WGS) entry which is preliminary data.</text>
</comment>
<organism evidence="1 2">
    <name type="scientific">Qipengyuania atrilutea</name>
    <dbReference type="NCBI Taxonomy" id="2744473"/>
    <lineage>
        <taxon>Bacteria</taxon>
        <taxon>Pseudomonadati</taxon>
        <taxon>Pseudomonadota</taxon>
        <taxon>Alphaproteobacteria</taxon>
        <taxon>Sphingomonadales</taxon>
        <taxon>Erythrobacteraceae</taxon>
        <taxon>Qipengyuania</taxon>
    </lineage>
</organism>
<accession>A0A850H538</accession>
<proteinExistence type="predicted"/>
<protein>
    <recommendedName>
        <fullName evidence="3">HD domain-containing protein</fullName>
    </recommendedName>
</protein>
<gene>
    <name evidence="1" type="ORF">HUV48_09725</name>
</gene>
<keyword evidence="2" id="KW-1185">Reference proteome</keyword>
<reference evidence="1 2" key="1">
    <citation type="submission" date="2020-06" db="EMBL/GenBank/DDBJ databases">
        <title>Altererythrobacter sp. HHU K3-1.</title>
        <authorList>
            <person name="Zhang D."/>
            <person name="Xue H."/>
        </authorList>
    </citation>
    <scope>NUCLEOTIDE SEQUENCE [LARGE SCALE GENOMIC DNA]</scope>
    <source>
        <strain evidence="1 2">HHU K3-1</strain>
    </source>
</reference>
<dbReference type="Gene3D" id="1.10.3210.10">
    <property type="entry name" value="Hypothetical protein af1432"/>
    <property type="match status" value="1"/>
</dbReference>
<dbReference type="RefSeq" id="WP_176267588.1">
    <property type="nucleotide sequence ID" value="NZ_JABWGV010000003.1"/>
</dbReference>
<name>A0A850H538_9SPHN</name>
<dbReference type="AlphaFoldDB" id="A0A850H538"/>
<dbReference type="EMBL" id="JABWGV010000003">
    <property type="protein sequence ID" value="NVD45292.1"/>
    <property type="molecule type" value="Genomic_DNA"/>
</dbReference>
<sequence length="297" mass="31685">MSLTPAVLPLLRELGDLKRIRSAGRAGSIATRLFESGWSAWLGGGDQTDIAYRAMAAGLAAARLGDLDYAKLGELGMSDEERLSAMERSVDEVAGPLDAALVKRLKSQLGSPLPDVSDLPDTIAALRDQPRAGVTGPGKPRVMLQPEENHAEHSFIVALYAGLLAPFYDADPAEAFWHGMVHHLHSAAMPDAGYSGEILLGDLLGKVVDRARELALADLPDELAEVSARHLAAIADDASPAARAFHAADVTDRVVEIEQHLKRFAVTMALVLDDYGLVHDGPVKAFHDETLEAIGLP</sequence>
<evidence type="ECO:0000313" key="2">
    <source>
        <dbReference type="Proteomes" id="UP000561438"/>
    </source>
</evidence>